<dbReference type="InterPro" id="IPR026645">
    <property type="entry name" value="Dermatopontin"/>
</dbReference>
<name>A0A6J8A898_MYTCO</name>
<dbReference type="Pfam" id="PF14704">
    <property type="entry name" value="DERM"/>
    <property type="match status" value="1"/>
</dbReference>
<gene>
    <name evidence="5" type="ORF">MCOR_5023</name>
</gene>
<organism evidence="5 6">
    <name type="scientific">Mytilus coruscus</name>
    <name type="common">Sea mussel</name>
    <dbReference type="NCBI Taxonomy" id="42192"/>
    <lineage>
        <taxon>Eukaryota</taxon>
        <taxon>Metazoa</taxon>
        <taxon>Spiralia</taxon>
        <taxon>Lophotrochozoa</taxon>
        <taxon>Mollusca</taxon>
        <taxon>Bivalvia</taxon>
        <taxon>Autobranchia</taxon>
        <taxon>Pteriomorphia</taxon>
        <taxon>Mytilida</taxon>
        <taxon>Mytiloidea</taxon>
        <taxon>Mytilidae</taxon>
        <taxon>Mytilinae</taxon>
        <taxon>Mytilus</taxon>
    </lineage>
</organism>
<protein>
    <submittedName>
        <fullName evidence="5">Uncharacterized protein</fullName>
    </submittedName>
</protein>
<keyword evidence="6" id="KW-1185">Reference proteome</keyword>
<dbReference type="EMBL" id="CACVKT020000905">
    <property type="protein sequence ID" value="CAC5363694.1"/>
    <property type="molecule type" value="Genomic_DNA"/>
</dbReference>
<dbReference type="GO" id="GO:0030199">
    <property type="term" value="P:collagen fibril organization"/>
    <property type="evidence" value="ECO:0007669"/>
    <property type="project" value="TreeGrafter"/>
</dbReference>
<evidence type="ECO:0000313" key="5">
    <source>
        <dbReference type="EMBL" id="CAC5363694.1"/>
    </source>
</evidence>
<proteinExistence type="inferred from homology"/>
<dbReference type="Proteomes" id="UP000507470">
    <property type="component" value="Unassembled WGS sequence"/>
</dbReference>
<dbReference type="SUPFAM" id="SSF57845">
    <property type="entry name" value="B-box zinc-binding domain"/>
    <property type="match status" value="1"/>
</dbReference>
<evidence type="ECO:0000256" key="1">
    <source>
        <dbReference type="ARBA" id="ARBA00004613"/>
    </source>
</evidence>
<dbReference type="GO" id="GO:0005615">
    <property type="term" value="C:extracellular space"/>
    <property type="evidence" value="ECO:0007669"/>
    <property type="project" value="TreeGrafter"/>
</dbReference>
<dbReference type="OrthoDB" id="5975249at2759"/>
<dbReference type="PANTHER" id="PTHR15040">
    <property type="entry name" value="DERMATOPONTIN-RELATED"/>
    <property type="match status" value="1"/>
</dbReference>
<keyword evidence="3" id="KW-0964">Secreted</keyword>
<comment type="subcellular location">
    <subcellularLocation>
        <location evidence="1">Secreted</location>
    </subcellularLocation>
</comment>
<evidence type="ECO:0000256" key="3">
    <source>
        <dbReference type="ARBA" id="ARBA00022525"/>
    </source>
</evidence>
<sequence>MVSRRSSKLDTYLLHKRFQMQYTVISILTVVGIKYGSAWKNQFDQLLHFDCPDGQGIYQIKGTHSTGHKDRRFDFKCRSVGGQQNCAYTGFVNNFDRTFAFQCPRNTYIAGVISEHNNGSEDRRFKFRCCEKSASSLANSCYYTSNTALLGTFARTAEVGFILKGVISQHSNKHEDRIFCIKLECKKHDQMIIFYCLDHDITTCGLCIPENHWQCTWLKPINELARHAKNSADLLDVKTGFEELGKTLEELKNNRIQNINAIKDDKKTITTKI</sequence>
<dbReference type="AlphaFoldDB" id="A0A6J8A898"/>
<comment type="similarity">
    <text evidence="2">Belongs to the dermatopontin family.</text>
</comment>
<accession>A0A6J8A898</accession>
<dbReference type="PANTHER" id="PTHR15040:SF1">
    <property type="entry name" value="DERMATOPONTIN-LIKE ISOFORM X1"/>
    <property type="match status" value="1"/>
</dbReference>
<reference evidence="5 6" key="1">
    <citation type="submission" date="2020-06" db="EMBL/GenBank/DDBJ databases">
        <authorList>
            <person name="Li R."/>
            <person name="Bekaert M."/>
        </authorList>
    </citation>
    <scope>NUCLEOTIDE SEQUENCE [LARGE SCALE GENOMIC DNA]</scope>
    <source>
        <strain evidence="6">wild</strain>
    </source>
</reference>
<evidence type="ECO:0000313" key="6">
    <source>
        <dbReference type="Proteomes" id="UP000507470"/>
    </source>
</evidence>
<evidence type="ECO:0000256" key="4">
    <source>
        <dbReference type="ARBA" id="ARBA00023157"/>
    </source>
</evidence>
<evidence type="ECO:0000256" key="2">
    <source>
        <dbReference type="ARBA" id="ARBA00008712"/>
    </source>
</evidence>
<keyword evidence="4" id="KW-1015">Disulfide bond</keyword>
<dbReference type="GO" id="GO:0031012">
    <property type="term" value="C:extracellular matrix"/>
    <property type="evidence" value="ECO:0007669"/>
    <property type="project" value="TreeGrafter"/>
</dbReference>